<dbReference type="OrthoDB" id="9927061at2"/>
<protein>
    <recommendedName>
        <fullName evidence="4">Transmembrane protein</fullName>
    </recommendedName>
</protein>
<evidence type="ECO:0000313" key="3">
    <source>
        <dbReference type="Proteomes" id="UP000248553"/>
    </source>
</evidence>
<dbReference type="AlphaFoldDB" id="A0A328BB03"/>
<name>A0A328BB03_9BACT</name>
<organism evidence="2 3">
    <name type="scientific">Hymenobacter edaphi</name>
    <dbReference type="NCBI Taxonomy" id="2211146"/>
    <lineage>
        <taxon>Bacteria</taxon>
        <taxon>Pseudomonadati</taxon>
        <taxon>Bacteroidota</taxon>
        <taxon>Cytophagia</taxon>
        <taxon>Cytophagales</taxon>
        <taxon>Hymenobacteraceae</taxon>
        <taxon>Hymenobacter</taxon>
    </lineage>
</organism>
<evidence type="ECO:0000256" key="1">
    <source>
        <dbReference type="SAM" id="Phobius"/>
    </source>
</evidence>
<comment type="caution">
    <text evidence="2">The sequence shown here is derived from an EMBL/GenBank/DDBJ whole genome shotgun (WGS) entry which is preliminary data.</text>
</comment>
<dbReference type="Proteomes" id="UP000248553">
    <property type="component" value="Unassembled WGS sequence"/>
</dbReference>
<sequence>MLLFICSRPPEAAAQHRPLLPAAGRGHTLEDTVQAVRRLFNGHDAASTSGLAVGVGGLSVIGVGALMPAPFGNPGLRGNFIATGALATGVGAGLSLRRMLRFSPKHRDEVLAAYQQGEPLPPYVRRRLRPEHFQPGR</sequence>
<evidence type="ECO:0000313" key="2">
    <source>
        <dbReference type="EMBL" id="RAK63815.1"/>
    </source>
</evidence>
<keyword evidence="3" id="KW-1185">Reference proteome</keyword>
<dbReference type="EMBL" id="QHKM01000008">
    <property type="protein sequence ID" value="RAK63815.1"/>
    <property type="molecule type" value="Genomic_DNA"/>
</dbReference>
<proteinExistence type="predicted"/>
<accession>A0A328BB03</accession>
<reference evidence="3" key="1">
    <citation type="submission" date="2018-05" db="EMBL/GenBank/DDBJ databases">
        <authorList>
            <person name="Nie L."/>
        </authorList>
    </citation>
    <scope>NUCLEOTIDE SEQUENCE [LARGE SCALE GENOMIC DNA]</scope>
    <source>
        <strain evidence="3">NL</strain>
    </source>
</reference>
<feature type="transmembrane region" description="Helical" evidence="1">
    <location>
        <begin position="45"/>
        <end position="67"/>
    </location>
</feature>
<evidence type="ECO:0008006" key="4">
    <source>
        <dbReference type="Google" id="ProtNLM"/>
    </source>
</evidence>
<keyword evidence="1" id="KW-0472">Membrane</keyword>
<keyword evidence="1" id="KW-0812">Transmembrane</keyword>
<feature type="transmembrane region" description="Helical" evidence="1">
    <location>
        <begin position="79"/>
        <end position="96"/>
    </location>
</feature>
<dbReference type="RefSeq" id="WP_111479933.1">
    <property type="nucleotide sequence ID" value="NZ_QHKM01000008.1"/>
</dbReference>
<keyword evidence="1" id="KW-1133">Transmembrane helix</keyword>
<gene>
    <name evidence="2" type="ORF">DLM85_19895</name>
</gene>